<dbReference type="SUPFAM" id="SSF48113">
    <property type="entry name" value="Heme-dependent peroxidases"/>
    <property type="match status" value="1"/>
</dbReference>
<reference evidence="2 3" key="1">
    <citation type="submission" date="2015-08" db="EMBL/GenBank/DDBJ databases">
        <title>Ancestral chromatin configuration constrains chromatin evolution on differentiating sex chromosomes in Drosophila.</title>
        <authorList>
            <person name="Zhou Q."/>
            <person name="Bachtrog D."/>
        </authorList>
    </citation>
    <scope>NUCLEOTIDE SEQUENCE [LARGE SCALE GENOMIC DNA]</scope>
    <source>
        <tissue evidence="2">Whole larvae</tissue>
    </source>
</reference>
<organism evidence="2 3">
    <name type="scientific">Drosophila busckii</name>
    <name type="common">Fruit fly</name>
    <dbReference type="NCBI Taxonomy" id="30019"/>
    <lineage>
        <taxon>Eukaryota</taxon>
        <taxon>Metazoa</taxon>
        <taxon>Ecdysozoa</taxon>
        <taxon>Arthropoda</taxon>
        <taxon>Hexapoda</taxon>
        <taxon>Insecta</taxon>
        <taxon>Pterygota</taxon>
        <taxon>Neoptera</taxon>
        <taxon>Endopterygota</taxon>
        <taxon>Diptera</taxon>
        <taxon>Brachycera</taxon>
        <taxon>Muscomorpha</taxon>
        <taxon>Ephydroidea</taxon>
        <taxon>Drosophilidae</taxon>
        <taxon>Drosophila</taxon>
    </lineage>
</organism>
<dbReference type="Gene3D" id="1.10.640.10">
    <property type="entry name" value="Haem peroxidase domain superfamily, animal type"/>
    <property type="match status" value="1"/>
</dbReference>
<sequence length="630" mass="70584">NIFIQNGSISHIQLLDTLPNEKSRLDSDVALKILKATLFVYNSKCVSHGINDDDCRAFLENKSLPDCTLHAECDKLLHSERHGHHAFRRLLPRHYKDGFHEVSGQGNDVPAAWSISMALYDRREEAAAKARSNTNTNDNRNLNLVLVQFAQFVEHDLSKPVSQSMSNGAPIECCNRNQNNLQPRFNHPLCAPILSKDKYGFPNCLNYVRSALAVGQNCNFGAAEQLNQATGFLDLSQLYGFTAAAALKMRTLNKGTLKSTSNGDLLPLATSEDGHSFCAWGSSENATTCFAAGDSRVNNNPYSILAYTIFMRNHNRIAAELAARHKSWDDEKLFHAAKSINIDIYRRIIMDEWLTEVLGAELAAEVHATKSAEQAAEVSNEVGVAAIRFYLSMLPNVLHNLADNEVQSARASNNVLPLTNLFELEDEIYKPQLEYTKNKLNEILKSLIHERAMKMDASYVGAVSISYAKAKYLELTPKPLQIVWHEKTKPTHADVLAFDIQRGRDHGLQPYYKYLQICSNTTIDSWSDYETYIPRELVDKLKSVYKNWSDVDLIIGGIAERTVNSTIGPTFSCILAEQFAKIHQRHQQQHSPANAALLDAYSSINGSKLLCLNSNVEAVPRNIFRLQSNR</sequence>
<dbReference type="AlphaFoldDB" id="A0A0M3QYH6"/>
<keyword evidence="1" id="KW-0575">Peroxidase</keyword>
<dbReference type="InterPro" id="IPR019791">
    <property type="entry name" value="Haem_peroxidase_animal"/>
</dbReference>
<protein>
    <submittedName>
        <fullName evidence="2">Irc</fullName>
    </submittedName>
</protein>
<dbReference type="Proteomes" id="UP000494163">
    <property type="component" value="Chromosome 3R"/>
</dbReference>
<proteinExistence type="predicted"/>
<dbReference type="PANTHER" id="PTHR11475:SF125">
    <property type="entry name" value="GH11385P"/>
    <property type="match status" value="1"/>
</dbReference>
<keyword evidence="1" id="KW-0560">Oxidoreductase</keyword>
<keyword evidence="3" id="KW-1185">Reference proteome</keyword>
<feature type="non-terminal residue" evidence="2">
    <location>
        <position position="1"/>
    </location>
</feature>
<dbReference type="PROSITE" id="PS50292">
    <property type="entry name" value="PEROXIDASE_3"/>
    <property type="match status" value="1"/>
</dbReference>
<dbReference type="PANTHER" id="PTHR11475">
    <property type="entry name" value="OXIDASE/PEROXIDASE"/>
    <property type="match status" value="1"/>
</dbReference>
<dbReference type="InterPro" id="IPR010255">
    <property type="entry name" value="Haem_peroxidase_sf"/>
</dbReference>
<name>A0A0M3QYH6_DROBS</name>
<dbReference type="EMBL" id="CP012526">
    <property type="protein sequence ID" value="ALC47693.1"/>
    <property type="molecule type" value="Genomic_DNA"/>
</dbReference>
<dbReference type="GO" id="GO:0020037">
    <property type="term" value="F:heme binding"/>
    <property type="evidence" value="ECO:0007669"/>
    <property type="project" value="InterPro"/>
</dbReference>
<dbReference type="PRINTS" id="PR00457">
    <property type="entry name" value="ANPEROXIDASE"/>
</dbReference>
<evidence type="ECO:0000256" key="1">
    <source>
        <dbReference type="ARBA" id="ARBA00022559"/>
    </source>
</evidence>
<dbReference type="GO" id="GO:0006979">
    <property type="term" value="P:response to oxidative stress"/>
    <property type="evidence" value="ECO:0007669"/>
    <property type="project" value="InterPro"/>
</dbReference>
<dbReference type="Pfam" id="PF03098">
    <property type="entry name" value="An_peroxidase"/>
    <property type="match status" value="1"/>
</dbReference>
<dbReference type="OrthoDB" id="823504at2759"/>
<dbReference type="STRING" id="30019.A0A0M3QYH6"/>
<dbReference type="InterPro" id="IPR037120">
    <property type="entry name" value="Haem_peroxidase_sf_animal"/>
</dbReference>
<dbReference type="GO" id="GO:0004601">
    <property type="term" value="F:peroxidase activity"/>
    <property type="evidence" value="ECO:0007669"/>
    <property type="project" value="UniProtKB-KW"/>
</dbReference>
<evidence type="ECO:0000313" key="2">
    <source>
        <dbReference type="EMBL" id="ALC47693.1"/>
    </source>
</evidence>
<gene>
    <name evidence="2" type="ORF">Dbus_chr3Rg2443</name>
</gene>
<accession>A0A0M3QYH6</accession>
<dbReference type="OMA" id="SPIECCN"/>
<evidence type="ECO:0000313" key="3">
    <source>
        <dbReference type="Proteomes" id="UP000494163"/>
    </source>
</evidence>